<keyword evidence="5" id="KW-0788">Thiol protease</keyword>
<name>A0A1I3X2K0_9BACT</name>
<dbReference type="PROSITE" id="PS51935">
    <property type="entry name" value="NLPC_P60"/>
    <property type="match status" value="1"/>
</dbReference>
<dbReference type="Gene3D" id="3.90.1720.10">
    <property type="entry name" value="endopeptidase domain like (from Nostoc punctiforme)"/>
    <property type="match status" value="1"/>
</dbReference>
<dbReference type="PANTHER" id="PTHR47360">
    <property type="entry name" value="MUREIN DD-ENDOPEPTIDASE MEPS/MUREIN LD-CARBOXYPEPTIDASE"/>
    <property type="match status" value="1"/>
</dbReference>
<evidence type="ECO:0000256" key="5">
    <source>
        <dbReference type="ARBA" id="ARBA00022807"/>
    </source>
</evidence>
<keyword evidence="8" id="KW-0449">Lipoprotein</keyword>
<protein>
    <submittedName>
        <fullName evidence="8">Lipoprotein Spr</fullName>
    </submittedName>
</protein>
<keyword evidence="9" id="KW-1185">Reference proteome</keyword>
<organism evidence="8 9">
    <name type="scientific">Desulfomicrobium apsheronum</name>
    <dbReference type="NCBI Taxonomy" id="52560"/>
    <lineage>
        <taxon>Bacteria</taxon>
        <taxon>Pseudomonadati</taxon>
        <taxon>Thermodesulfobacteriota</taxon>
        <taxon>Desulfovibrionia</taxon>
        <taxon>Desulfovibrionales</taxon>
        <taxon>Desulfomicrobiaceae</taxon>
        <taxon>Desulfomicrobium</taxon>
    </lineage>
</organism>
<dbReference type="PANTHER" id="PTHR47360:SF1">
    <property type="entry name" value="ENDOPEPTIDASE NLPC-RELATED"/>
    <property type="match status" value="1"/>
</dbReference>
<evidence type="ECO:0000256" key="4">
    <source>
        <dbReference type="ARBA" id="ARBA00022801"/>
    </source>
</evidence>
<gene>
    <name evidence="8" type="ORF">SAMN04488082_11517</name>
</gene>
<evidence type="ECO:0000256" key="3">
    <source>
        <dbReference type="ARBA" id="ARBA00022729"/>
    </source>
</evidence>
<keyword evidence="6" id="KW-1133">Transmembrane helix</keyword>
<dbReference type="STRING" id="52560.SAMN04488082_11517"/>
<dbReference type="InterPro" id="IPR000064">
    <property type="entry name" value="NLP_P60_dom"/>
</dbReference>
<keyword evidence="6" id="KW-0472">Membrane</keyword>
<evidence type="ECO:0000256" key="2">
    <source>
        <dbReference type="ARBA" id="ARBA00022670"/>
    </source>
</evidence>
<dbReference type="InterPro" id="IPR052062">
    <property type="entry name" value="Murein_DD/LD_carboxypeptidase"/>
</dbReference>
<accession>A0A1I3X2K0</accession>
<dbReference type="AlphaFoldDB" id="A0A1I3X2K0"/>
<keyword evidence="2" id="KW-0645">Protease</keyword>
<dbReference type="RefSeq" id="WP_092376711.1">
    <property type="nucleotide sequence ID" value="NZ_FORX01000015.1"/>
</dbReference>
<evidence type="ECO:0000313" key="9">
    <source>
        <dbReference type="Proteomes" id="UP000198635"/>
    </source>
</evidence>
<dbReference type="Pfam" id="PF00877">
    <property type="entry name" value="NLPC_P60"/>
    <property type="match status" value="1"/>
</dbReference>
<dbReference type="InterPro" id="IPR038765">
    <property type="entry name" value="Papain-like_cys_pep_sf"/>
</dbReference>
<dbReference type="GO" id="GO:0006508">
    <property type="term" value="P:proteolysis"/>
    <property type="evidence" value="ECO:0007669"/>
    <property type="project" value="UniProtKB-KW"/>
</dbReference>
<evidence type="ECO:0000313" key="8">
    <source>
        <dbReference type="EMBL" id="SFK13770.1"/>
    </source>
</evidence>
<dbReference type="GO" id="GO:0008234">
    <property type="term" value="F:cysteine-type peptidase activity"/>
    <property type="evidence" value="ECO:0007669"/>
    <property type="project" value="UniProtKB-KW"/>
</dbReference>
<evidence type="ECO:0000256" key="1">
    <source>
        <dbReference type="ARBA" id="ARBA00007074"/>
    </source>
</evidence>
<comment type="similarity">
    <text evidence="1">Belongs to the peptidase C40 family.</text>
</comment>
<feature type="domain" description="NlpC/P60" evidence="7">
    <location>
        <begin position="107"/>
        <end position="226"/>
    </location>
</feature>
<keyword evidence="6" id="KW-0812">Transmembrane</keyword>
<evidence type="ECO:0000256" key="6">
    <source>
        <dbReference type="SAM" id="Phobius"/>
    </source>
</evidence>
<evidence type="ECO:0000259" key="7">
    <source>
        <dbReference type="PROSITE" id="PS51935"/>
    </source>
</evidence>
<reference evidence="9" key="1">
    <citation type="submission" date="2016-10" db="EMBL/GenBank/DDBJ databases">
        <authorList>
            <person name="Varghese N."/>
            <person name="Submissions S."/>
        </authorList>
    </citation>
    <scope>NUCLEOTIDE SEQUENCE [LARGE SCALE GENOMIC DNA]</scope>
    <source>
        <strain evidence="9">DSM 5918</strain>
    </source>
</reference>
<dbReference type="EMBL" id="FORX01000015">
    <property type="protein sequence ID" value="SFK13770.1"/>
    <property type="molecule type" value="Genomic_DNA"/>
</dbReference>
<dbReference type="SUPFAM" id="SSF54001">
    <property type="entry name" value="Cysteine proteinases"/>
    <property type="match status" value="1"/>
</dbReference>
<sequence length="239" mass="26879">MDFPQGGQGPRREFSALPGFALILFVFWSLGGCSSKQVDSTADLSAAMQDSLAYSQMRRDEDQPARHREFDYSILFSRDNDYFSTSAPDESADFSSLVDTGDIEPVPSIGDIVLAQYEDWRGVRYRMGGTDYRGIDCSALVQAVFKDAFEMDLPRTSSEQAKLGEAVPRDEIQPGDLLYFIDRGRKHVGVAVNESEFMHASRKKGVVLSKFDGYWTPRLKRVRRILDCNEMAIPRYNGG</sequence>
<keyword evidence="4" id="KW-0378">Hydrolase</keyword>
<proteinExistence type="inferred from homology"/>
<keyword evidence="3" id="KW-0732">Signal</keyword>
<feature type="transmembrane region" description="Helical" evidence="6">
    <location>
        <begin position="12"/>
        <end position="31"/>
    </location>
</feature>
<dbReference type="OrthoDB" id="9807055at2"/>
<dbReference type="Proteomes" id="UP000198635">
    <property type="component" value="Unassembled WGS sequence"/>
</dbReference>